<dbReference type="InterPro" id="IPR009057">
    <property type="entry name" value="Homeodomain-like_sf"/>
</dbReference>
<dbReference type="Proteomes" id="UP000192223">
    <property type="component" value="Unplaced"/>
</dbReference>
<dbReference type="Gene3D" id="3.10.10.10">
    <property type="entry name" value="HIV Type 1 Reverse Transcriptase, subunit A, domain 1"/>
    <property type="match status" value="1"/>
</dbReference>
<protein>
    <submittedName>
        <fullName evidence="7">Tigger transposable element-derived protein 4-like</fullName>
    </submittedName>
</protein>
<dbReference type="KEGG" id="apln:108738431"/>
<evidence type="ECO:0000259" key="5">
    <source>
        <dbReference type="PROSITE" id="PS51253"/>
    </source>
</evidence>
<dbReference type="PANTHER" id="PTHR19303:SF73">
    <property type="entry name" value="PROTEIN PDC2"/>
    <property type="match status" value="1"/>
</dbReference>
<feature type="domain" description="HTH CENPB-type" evidence="5">
    <location>
        <begin position="193"/>
        <end position="264"/>
    </location>
</feature>
<reference evidence="7" key="1">
    <citation type="submission" date="2025-08" db="UniProtKB">
        <authorList>
            <consortium name="RefSeq"/>
        </authorList>
    </citation>
    <scope>IDENTIFICATION</scope>
    <source>
        <tissue evidence="7">Entire body</tissue>
    </source>
</reference>
<evidence type="ECO:0000313" key="6">
    <source>
        <dbReference type="Proteomes" id="UP000192223"/>
    </source>
</evidence>
<evidence type="ECO:0000313" key="7">
    <source>
        <dbReference type="RefSeq" id="XP_025831100.1"/>
    </source>
</evidence>
<dbReference type="Pfam" id="PF03184">
    <property type="entry name" value="DDE_1"/>
    <property type="match status" value="1"/>
</dbReference>
<evidence type="ECO:0000256" key="4">
    <source>
        <dbReference type="SAM" id="MobiDB-lite"/>
    </source>
</evidence>
<dbReference type="Gene3D" id="1.10.10.60">
    <property type="entry name" value="Homeodomain-like"/>
    <property type="match status" value="2"/>
</dbReference>
<dbReference type="InterPro" id="IPR000477">
    <property type="entry name" value="RT_dom"/>
</dbReference>
<dbReference type="PANTHER" id="PTHR19303">
    <property type="entry name" value="TRANSPOSON"/>
    <property type="match status" value="1"/>
</dbReference>
<dbReference type="InterPro" id="IPR050863">
    <property type="entry name" value="CenT-Element_Derived"/>
</dbReference>
<dbReference type="InterPro" id="IPR043128">
    <property type="entry name" value="Rev_trsase/Diguanyl_cyclase"/>
</dbReference>
<dbReference type="GO" id="GO:0003677">
    <property type="term" value="F:DNA binding"/>
    <property type="evidence" value="ECO:0007669"/>
    <property type="project" value="UniProtKB-KW"/>
</dbReference>
<name>A0A7F5R0E4_AGRPL</name>
<dbReference type="GeneID" id="108738431"/>
<keyword evidence="6" id="KW-1185">Reference proteome</keyword>
<dbReference type="Pfam" id="PF03221">
    <property type="entry name" value="HTH_Tnp_Tc5"/>
    <property type="match status" value="1"/>
</dbReference>
<feature type="compositionally biased region" description="Low complexity" evidence="4">
    <location>
        <begin position="40"/>
        <end position="58"/>
    </location>
</feature>
<dbReference type="InterPro" id="IPR006600">
    <property type="entry name" value="HTH_CenpB_DNA-bd_dom"/>
</dbReference>
<keyword evidence="3" id="KW-0539">Nucleus</keyword>
<dbReference type="SMART" id="SM00674">
    <property type="entry name" value="CENPB"/>
    <property type="match status" value="1"/>
</dbReference>
<feature type="region of interest" description="Disordered" evidence="4">
    <location>
        <begin position="1"/>
        <end position="58"/>
    </location>
</feature>
<sequence>MNRRPKRGQRQDIDSEPPIRLPRMNLDEQGELEQPDTNVSTPEETGTPTIETTESSIPKTGFVTPDGHYEFLRMPFGLANAPSEFQRLMTEVLGDYINTIAQVYIDDIIIPAKSFDEVLRVYSKLNFCVCTIEMLPTKRKVLTVEEKISFIKSIENGEKQTDVVRRTGISQSTVATIWKDRKKWLDAGIEMGTKKKIRKPQYDDLDRAILQWFKQQRNNHIPLSGPVIKAKAEFYATELGIANFKASEGWLSKWKQRHNINYGQISGEARDVDKNITDDWLQKVWPGMTARYSPEDIFNADETGLFYKMTPNKTLKFKSEKCIGGKLSKERITILVAANMTGSVKRKLLVIGKSKNPRCFKNVKRLPVNYQANKSAWMTSQIFEEEIRKWDCELKGKKILLLVDNCPAHPAIPNLQNIELGFLPANTTSIHQPMDQSVIESLKSHYRRRLLMELVESNGHFRPTILDAVQIISRAWAEVTEKTIKHSFRHAGWLEDPVPTEDEDDLSLVIWAQQLELPTTYTPEELQDYENIDETVATAAGVSDEDILNAVRVVVDDEDSEQEEIDPEPEPVPTPLQALEAAKVLRKFFAHHEEEPTASEDASRLEDKVRSMLWKTKKKQTTLKDFFN</sequence>
<dbReference type="SUPFAM" id="SSF46689">
    <property type="entry name" value="Homeodomain-like"/>
    <property type="match status" value="2"/>
</dbReference>
<keyword evidence="2" id="KW-0238">DNA-binding</keyword>
<dbReference type="Pfam" id="PF04218">
    <property type="entry name" value="CENP-B_N"/>
    <property type="match status" value="1"/>
</dbReference>
<dbReference type="AlphaFoldDB" id="A0A7F5R0E4"/>
<dbReference type="SUPFAM" id="SSF56672">
    <property type="entry name" value="DNA/RNA polymerases"/>
    <property type="match status" value="1"/>
</dbReference>
<evidence type="ECO:0000256" key="2">
    <source>
        <dbReference type="ARBA" id="ARBA00023125"/>
    </source>
</evidence>
<organism evidence="6 7">
    <name type="scientific">Agrilus planipennis</name>
    <name type="common">Emerald ash borer</name>
    <name type="synonym">Agrilus marcopoli</name>
    <dbReference type="NCBI Taxonomy" id="224129"/>
    <lineage>
        <taxon>Eukaryota</taxon>
        <taxon>Metazoa</taxon>
        <taxon>Ecdysozoa</taxon>
        <taxon>Arthropoda</taxon>
        <taxon>Hexapoda</taxon>
        <taxon>Insecta</taxon>
        <taxon>Pterygota</taxon>
        <taxon>Neoptera</taxon>
        <taxon>Endopterygota</taxon>
        <taxon>Coleoptera</taxon>
        <taxon>Polyphaga</taxon>
        <taxon>Elateriformia</taxon>
        <taxon>Buprestoidea</taxon>
        <taxon>Buprestidae</taxon>
        <taxon>Agrilinae</taxon>
        <taxon>Agrilus</taxon>
    </lineage>
</organism>
<evidence type="ECO:0000256" key="3">
    <source>
        <dbReference type="ARBA" id="ARBA00023242"/>
    </source>
</evidence>
<dbReference type="GO" id="GO:0071897">
    <property type="term" value="P:DNA biosynthetic process"/>
    <property type="evidence" value="ECO:0007669"/>
    <property type="project" value="UniProtKB-ARBA"/>
</dbReference>
<dbReference type="RefSeq" id="XP_025831100.1">
    <property type="nucleotide sequence ID" value="XM_025975315.1"/>
</dbReference>
<accession>A0A7F5R0E4</accession>
<dbReference type="InterPro" id="IPR007889">
    <property type="entry name" value="HTH_Psq"/>
</dbReference>
<dbReference type="CDD" id="cd01647">
    <property type="entry name" value="RT_LTR"/>
    <property type="match status" value="1"/>
</dbReference>
<gene>
    <name evidence="7" type="primary">LOC108738431</name>
</gene>
<dbReference type="InterPro" id="IPR004875">
    <property type="entry name" value="DDE_SF_endonuclease_dom"/>
</dbReference>
<dbReference type="InterPro" id="IPR043502">
    <property type="entry name" value="DNA/RNA_pol_sf"/>
</dbReference>
<dbReference type="FunCoup" id="A0A7F5R0E4">
    <property type="interactions" value="118"/>
</dbReference>
<comment type="subcellular location">
    <subcellularLocation>
        <location evidence="1">Nucleus</location>
    </subcellularLocation>
</comment>
<dbReference type="Gene3D" id="3.30.70.270">
    <property type="match status" value="1"/>
</dbReference>
<dbReference type="OrthoDB" id="125347at2759"/>
<evidence type="ECO:0000256" key="1">
    <source>
        <dbReference type="ARBA" id="ARBA00004123"/>
    </source>
</evidence>
<dbReference type="InParanoid" id="A0A7F5R0E4"/>
<proteinExistence type="predicted"/>
<dbReference type="Pfam" id="PF00078">
    <property type="entry name" value="RVT_1"/>
    <property type="match status" value="1"/>
</dbReference>
<dbReference type="PROSITE" id="PS51253">
    <property type="entry name" value="HTH_CENPB"/>
    <property type="match status" value="1"/>
</dbReference>
<dbReference type="GO" id="GO:0005634">
    <property type="term" value="C:nucleus"/>
    <property type="evidence" value="ECO:0007669"/>
    <property type="project" value="UniProtKB-SubCell"/>
</dbReference>